<dbReference type="Pfam" id="PF05794">
    <property type="entry name" value="Tcp11"/>
    <property type="match status" value="1"/>
</dbReference>
<dbReference type="AlphaFoldDB" id="A0A507DEY6"/>
<dbReference type="GO" id="GO:0010737">
    <property type="term" value="P:protein kinase A signaling"/>
    <property type="evidence" value="ECO:0007669"/>
    <property type="project" value="TreeGrafter"/>
</dbReference>
<dbReference type="InterPro" id="IPR008862">
    <property type="entry name" value="Tcp11"/>
</dbReference>
<dbReference type="Proteomes" id="UP000317494">
    <property type="component" value="Unassembled WGS sequence"/>
</dbReference>
<dbReference type="EMBL" id="QEAN01000395">
    <property type="protein sequence ID" value="TPX38521.1"/>
    <property type="molecule type" value="Genomic_DNA"/>
</dbReference>
<feature type="region of interest" description="Disordered" evidence="2">
    <location>
        <begin position="352"/>
        <end position="496"/>
    </location>
</feature>
<dbReference type="VEuPathDB" id="FungiDB:SeMB42_g06694"/>
<evidence type="ECO:0000313" key="3">
    <source>
        <dbReference type="EMBL" id="TPX38521.1"/>
    </source>
</evidence>
<sequence length="964" mass="107133">MASAFYTVDAIDLKQPAGKPHYLESRIHARRRRSSPTFLPIHNHSTSLDRHTQFLEDRKSKLRKHHSHLNRVRSRQHAKYMEELDTKRAALEARLRLSAQRRQKLLTTPRSKWICTESSHTTDDTLLIRLEAAKAIQAAWRHFKQASAVKGFVKHGLSLQQATALSFEKLAKIAQYENLIKATTKLLARLRKSAPGNTPHLSTAKNMARVFLSAYMIAAHPDKVMAAMGPQEMGLKDLADRLLSKFESWIAGFGLEGAQSRLLAFLPAWEEYHVAFEAWKNKDTDKIIDTMITHWIELEKLWLNVKGNAGAEVQWRPRVEQQQRQILERLARFGRAALQKLSDTVERVRAENGLLDDNNAGTPVADGAEGESTPSDMMSLKEEASEPVMLTTDTEPDMITDSSRISSASNSPSRPGSTTANPLPLVPTSPERFPGLATLPRTDSVKNSSKSSNSRAASPASSPPPTMKFERKPTPSRPSPLHQTTSNSDGSPVSRSSIAAAFGNKSTAGNSLGLQGTSSNDHQRPSVDLNAVSGAVEGGLTNEALAHELLMDPEFELKPAKRSPFEEQVRAMAKRAFFDAVRDNPEQHLPTLLSDIRQILLSMVSEKGAIAAEIREMLDAELIHKQISNKIFQVDGYVKYIIGKMAQLCAPIRDASIKAIAAQVETDLAGAFEQILNILEEMKLDLANYKLQLLKPHLTQQAVEYERSKFDEALSKGSITLEKTRAWLESSAKSLQEVLNSRDPEGVFHPEHRVRYEDAYHEALLSLIFNNTTPITRDGLPETMVLDADRLKGFQNEAQAITIVASLLMLSRNATGELRNDTAALTKLKETLFVLLRDDTTTVDHLSALIVSTIQSALTISGKTLPEAQVTLIKTMVDKTLSHTDAVFTLLSRRASAAIKNQLATSQFRRDTLASGGLDLVGKELEDLSRKMYLMTKHNKEVHARHYDDILKKVLMSMLEQPSV</sequence>
<evidence type="ECO:0000313" key="4">
    <source>
        <dbReference type="EMBL" id="TPX50124.1"/>
    </source>
</evidence>
<reference evidence="5 6" key="1">
    <citation type="journal article" date="2019" name="Sci. Rep.">
        <title>Comparative genomics of chytrid fungi reveal insights into the obligate biotrophic and pathogenic lifestyle of Synchytrium endobioticum.</title>
        <authorList>
            <person name="van de Vossenberg B.T.L.H."/>
            <person name="Warris S."/>
            <person name="Nguyen H.D.T."/>
            <person name="van Gent-Pelzer M.P.E."/>
            <person name="Joly D.L."/>
            <person name="van de Geest H.C."/>
            <person name="Bonants P.J.M."/>
            <person name="Smith D.S."/>
            <person name="Levesque C.A."/>
            <person name="van der Lee T.A.J."/>
        </authorList>
    </citation>
    <scope>NUCLEOTIDE SEQUENCE [LARGE SCALE GENOMIC DNA]</scope>
    <source>
        <strain evidence="4 6">LEV6574</strain>
        <strain evidence="3 5">MB42</strain>
    </source>
</reference>
<dbReference type="PANTHER" id="PTHR12832">
    <property type="entry name" value="TESTIS-SPECIFIC PROTEIN PBS13 T-COMPLEX 11"/>
    <property type="match status" value="1"/>
</dbReference>
<proteinExistence type="inferred from homology"/>
<organism evidence="4 6">
    <name type="scientific">Synchytrium endobioticum</name>
    <dbReference type="NCBI Taxonomy" id="286115"/>
    <lineage>
        <taxon>Eukaryota</taxon>
        <taxon>Fungi</taxon>
        <taxon>Fungi incertae sedis</taxon>
        <taxon>Chytridiomycota</taxon>
        <taxon>Chytridiomycota incertae sedis</taxon>
        <taxon>Chytridiomycetes</taxon>
        <taxon>Synchytriales</taxon>
        <taxon>Synchytriaceae</taxon>
        <taxon>Synchytrium</taxon>
    </lineage>
</organism>
<comment type="similarity">
    <text evidence="1">Belongs to the TCP11 family.</text>
</comment>
<evidence type="ECO:0000256" key="2">
    <source>
        <dbReference type="SAM" id="MobiDB-lite"/>
    </source>
</evidence>
<dbReference type="PANTHER" id="PTHR12832:SF11">
    <property type="entry name" value="LD23868P"/>
    <property type="match status" value="1"/>
</dbReference>
<keyword evidence="5" id="KW-1185">Reference proteome</keyword>
<feature type="compositionally biased region" description="Polar residues" evidence="2">
    <location>
        <begin position="481"/>
        <end position="496"/>
    </location>
</feature>
<evidence type="ECO:0000313" key="6">
    <source>
        <dbReference type="Proteomes" id="UP000320475"/>
    </source>
</evidence>
<protein>
    <submittedName>
        <fullName evidence="4">Uncharacterized protein</fullName>
    </submittedName>
</protein>
<feature type="compositionally biased region" description="Low complexity" evidence="2">
    <location>
        <begin position="445"/>
        <end position="460"/>
    </location>
</feature>
<evidence type="ECO:0000256" key="1">
    <source>
        <dbReference type="ARBA" id="ARBA00010954"/>
    </source>
</evidence>
<comment type="caution">
    <text evidence="4">The sequence shown here is derived from an EMBL/GenBank/DDBJ whole genome shotgun (WGS) entry which is preliminary data.</text>
</comment>
<dbReference type="EMBL" id="QEAM01000022">
    <property type="protein sequence ID" value="TPX50124.1"/>
    <property type="molecule type" value="Genomic_DNA"/>
</dbReference>
<accession>A0A507DEY6</accession>
<dbReference type="Proteomes" id="UP000320475">
    <property type="component" value="Unassembled WGS sequence"/>
</dbReference>
<dbReference type="OrthoDB" id="276323at2759"/>
<gene>
    <name evidence="4" type="ORF">SeLEV6574_g01081</name>
    <name evidence="3" type="ORF">SeMB42_g06694</name>
</gene>
<name>A0A507DEY6_9FUNG</name>
<dbReference type="STRING" id="286115.A0A507DEY6"/>
<feature type="compositionally biased region" description="Low complexity" evidence="2">
    <location>
        <begin position="402"/>
        <end position="417"/>
    </location>
</feature>
<evidence type="ECO:0000313" key="5">
    <source>
        <dbReference type="Proteomes" id="UP000317494"/>
    </source>
</evidence>